<accession>A0ABU8YND6</accession>
<dbReference type="InterPro" id="IPR006530">
    <property type="entry name" value="YD"/>
</dbReference>
<evidence type="ECO:0000259" key="5">
    <source>
        <dbReference type="Pfam" id="PF25023"/>
    </source>
</evidence>
<dbReference type="Gene3D" id="2.180.10.10">
    <property type="entry name" value="RHS repeat-associated core"/>
    <property type="match status" value="2"/>
</dbReference>
<evidence type="ECO:0000313" key="7">
    <source>
        <dbReference type="Proteomes" id="UP001384579"/>
    </source>
</evidence>
<feature type="compositionally biased region" description="Polar residues" evidence="4">
    <location>
        <begin position="195"/>
        <end position="214"/>
    </location>
</feature>
<feature type="compositionally biased region" description="Basic and acidic residues" evidence="4">
    <location>
        <begin position="242"/>
        <end position="266"/>
    </location>
</feature>
<comment type="caution">
    <text evidence="6">The sequence shown here is derived from an EMBL/GenBank/DDBJ whole genome shotgun (WGS) entry which is preliminary data.</text>
</comment>
<dbReference type="InterPro" id="IPR056823">
    <property type="entry name" value="TEN-like_YD-shell"/>
</dbReference>
<dbReference type="NCBIfam" id="TIGR01643">
    <property type="entry name" value="YD_repeat_2x"/>
    <property type="match status" value="4"/>
</dbReference>
<feature type="domain" description="Teneurin-like YD-shell" evidence="5">
    <location>
        <begin position="744"/>
        <end position="1175"/>
    </location>
</feature>
<dbReference type="RefSeq" id="WP_340541537.1">
    <property type="nucleotide sequence ID" value="NZ_JBBLXS010000165.1"/>
</dbReference>
<protein>
    <submittedName>
        <fullName evidence="6">RHS repeat-associated core domain-containing protein</fullName>
    </submittedName>
</protein>
<reference evidence="6 7" key="1">
    <citation type="journal article" date="2020" name="Harmful Algae">
        <title>Molecular and morphological characterization of a novel dihydroanatoxin-a producing Microcoleus species (cyanobacteria) from the Russian River, California, USA.</title>
        <authorList>
            <person name="Conklin K.Y."/>
            <person name="Stancheva R."/>
            <person name="Otten T.G."/>
            <person name="Fadness R."/>
            <person name="Boyer G.L."/>
            <person name="Read B."/>
            <person name="Zhang X."/>
            <person name="Sheath R.G."/>
        </authorList>
    </citation>
    <scope>NUCLEOTIDE SEQUENCE [LARGE SCALE GENOMIC DNA]</scope>
    <source>
        <strain evidence="6 7">PTRS2</strain>
    </source>
</reference>
<evidence type="ECO:0000256" key="1">
    <source>
        <dbReference type="ARBA" id="ARBA00022536"/>
    </source>
</evidence>
<evidence type="ECO:0000256" key="4">
    <source>
        <dbReference type="SAM" id="MobiDB-lite"/>
    </source>
</evidence>
<feature type="region of interest" description="Disordered" evidence="4">
    <location>
        <begin position="175"/>
        <end position="280"/>
    </location>
</feature>
<dbReference type="PANTHER" id="PTHR11219:SF69">
    <property type="entry name" value="TENEURIN-A"/>
    <property type="match status" value="1"/>
</dbReference>
<dbReference type="InterPro" id="IPR051216">
    <property type="entry name" value="Teneurin"/>
</dbReference>
<feature type="compositionally biased region" description="Pro residues" evidence="4">
    <location>
        <begin position="688"/>
        <end position="697"/>
    </location>
</feature>
<dbReference type="EMBL" id="JBBLXS010000165">
    <property type="protein sequence ID" value="MEK0185935.1"/>
    <property type="molecule type" value="Genomic_DNA"/>
</dbReference>
<keyword evidence="2" id="KW-0677">Repeat</keyword>
<organism evidence="6 7">
    <name type="scientific">Microcoleus anatoxicus PTRS2</name>
    <dbReference type="NCBI Taxonomy" id="2705321"/>
    <lineage>
        <taxon>Bacteria</taxon>
        <taxon>Bacillati</taxon>
        <taxon>Cyanobacteriota</taxon>
        <taxon>Cyanophyceae</taxon>
        <taxon>Oscillatoriophycideae</taxon>
        <taxon>Oscillatoriales</taxon>
        <taxon>Microcoleaceae</taxon>
        <taxon>Microcoleus</taxon>
        <taxon>Microcoleus anatoxicus</taxon>
    </lineage>
</organism>
<feature type="compositionally biased region" description="Low complexity" evidence="4">
    <location>
        <begin position="267"/>
        <end position="279"/>
    </location>
</feature>
<dbReference type="Pfam" id="PF25023">
    <property type="entry name" value="TEN_YD-shell"/>
    <property type="match status" value="2"/>
</dbReference>
<feature type="compositionally biased region" description="Polar residues" evidence="4">
    <location>
        <begin position="705"/>
        <end position="716"/>
    </location>
</feature>
<dbReference type="NCBIfam" id="TIGR03696">
    <property type="entry name" value="Rhs_assc_core"/>
    <property type="match status" value="1"/>
</dbReference>
<dbReference type="InterPro" id="IPR022385">
    <property type="entry name" value="Rhs_assc_core"/>
</dbReference>
<evidence type="ECO:0000313" key="6">
    <source>
        <dbReference type="EMBL" id="MEK0185935.1"/>
    </source>
</evidence>
<dbReference type="PANTHER" id="PTHR11219">
    <property type="entry name" value="TENEURIN AND N-ACETYLGLUCOSAMINE-1-PHOSPHODIESTER ALPHA-N-ACETYLGLUCOSAMINIDASE"/>
    <property type="match status" value="1"/>
</dbReference>
<evidence type="ECO:0000256" key="3">
    <source>
        <dbReference type="ARBA" id="ARBA00023157"/>
    </source>
</evidence>
<proteinExistence type="predicted"/>
<feature type="region of interest" description="Disordered" evidence="4">
    <location>
        <begin position="686"/>
        <end position="767"/>
    </location>
</feature>
<keyword evidence="7" id="KW-1185">Reference proteome</keyword>
<sequence>MLPISFIEIQNQILGAAVGINGTPFSLNYSSDRTPGRQAAYTRTIPVSGSHVAAELERIEIEIDIAGQHFIKTFPPQPNQTHTFIWDGKDITGRLLSGKQPVRIYTTFIYPNPEHNQRKEGTSTLGTWNAIAQGLGAWTLNIHHAYDVAGKTLYFGNGQRRNNVEAIAHSVASINARRGLKPPSHSESRLKPTEDNSSSSGDIRQGINSLSNSESRLKPTEDNSSSSVHFSGLELLDGGFNPRRDDNEAHNPRQDDNEAHNPRLDNNEANNNQTNEIAIPSEGGGQLYIFDNTGRHLYTISTLTQALIYCFEYDDAGYLKSIADGDNNITQIDRNADGTPIAIIAPYGQRTKLNFNANGYLESVTNPANESSAFNYINHGLLTSFTDPKGNLYQFEYDELGRLKSRQEPDGSFDLLARTRTKNGFTVAKITATGRESTYLTERLSTGEERQVNKGCGGTGAIIALTGKDGTETITYPDGSTFIQEQQPDPRFGKQASLLKRTVLKTPGGLTANLSLTRDCNLADPNDPLSLISLTDTVDFNGRKSTTTFDAENQQIIYESPAGRRSILNLDEGGRVIKTETAGLESVSFNYDRRGRLISAMQGNQTILNYSYDEQGRLSSLGNAEGNQVQYNYDEVGRIIQTTLPSGRTYNFAYDANSNLTQIIVPNGAVHCLNYTPGNLEAGYVPPAIDPNPPNPPLLRGGYEQNLSNSPLVNEDNSSNSPLVNEENPSNSNSPLSKGGGGGYSSTYDSEQQLTNSTLPSGRTVQGIYNQSGDLERATYPEATVDVTYEKESKRVTKLVRTPANGDTPQEMTFTYDGGLVTEMAWSGVANGTYRYRYDNNFSLVGMQLDDEPEIEMKRDADGLLTQYGQFQVVRNLATGATTQITDGKMNVDIEYDNSGRVISRTNLVNGRVIYQLQLSYDVLSRIIQKRETVTGTTLMYDYTYDLDGQLILVKRDGELVERYVYDDNGNRTEWQLGTQQHTASYDAQDRLIELDGTPYEFDADGFLIQRGDMTLKYSATGELLEVSWPDGKAINYTYDSMNRRVARTDEKGTVQYLYGNPNHPFQVTAVRDNLGKLSVYEYDDFGSLLAIRRGASWYGVTTDQLGTPRVVFDKSDRVVKVLKFDSFGQIIGDSNPEFELPISFAGGLIESDTKLVRFGFRDYDSVAGKWTAKDPIGFAGGDANLYGYVFNDSVNFIDPDGRNPLELADILAETAIGAGTAFAGELFKQWGTYNKTGNFDGWAVFRSPFVGALGGFVVGLLPGVHPIMAGAAGAAASGYVDSLLTPSPEPSITASDLGSSIGSSLGRELGSKCVADLQQSSGSATKPVGSGTQPIRKQTRACIDVWNGTQFIKQCF</sequence>
<feature type="compositionally biased region" description="Basic and acidic residues" evidence="4">
    <location>
        <begin position="184"/>
        <end position="194"/>
    </location>
</feature>
<feature type="compositionally biased region" description="Polar residues" evidence="4">
    <location>
        <begin position="747"/>
        <end position="767"/>
    </location>
</feature>
<name>A0ABU8YND6_9CYAN</name>
<keyword evidence="3" id="KW-1015">Disulfide bond</keyword>
<feature type="domain" description="Teneurin-like YD-shell" evidence="5">
    <location>
        <begin position="275"/>
        <end position="676"/>
    </location>
</feature>
<feature type="compositionally biased region" description="Low complexity" evidence="4">
    <location>
        <begin position="717"/>
        <end position="737"/>
    </location>
</feature>
<evidence type="ECO:0000256" key="2">
    <source>
        <dbReference type="ARBA" id="ARBA00022737"/>
    </source>
</evidence>
<dbReference type="Proteomes" id="UP001384579">
    <property type="component" value="Unassembled WGS sequence"/>
</dbReference>
<gene>
    <name evidence="6" type="ORF">WMG39_13925</name>
</gene>
<keyword evidence="1" id="KW-0245">EGF-like domain</keyword>